<dbReference type="InterPro" id="IPR004130">
    <property type="entry name" value="Gpn"/>
</dbReference>
<evidence type="ECO:0000256" key="4">
    <source>
        <dbReference type="ARBA" id="ARBA00023134"/>
    </source>
</evidence>
<protein>
    <submittedName>
        <fullName evidence="5">ATP/GTP-binding protein</fullName>
    </submittedName>
</protein>
<keyword evidence="4" id="KW-0342">GTP-binding</keyword>
<organism evidence="5 6">
    <name type="scientific">Tahibacter soli</name>
    <dbReference type="NCBI Taxonomy" id="2983605"/>
    <lineage>
        <taxon>Bacteria</taxon>
        <taxon>Pseudomonadati</taxon>
        <taxon>Pseudomonadota</taxon>
        <taxon>Gammaproteobacteria</taxon>
        <taxon>Lysobacterales</taxon>
        <taxon>Rhodanobacteraceae</taxon>
        <taxon>Tahibacter</taxon>
    </lineage>
</organism>
<evidence type="ECO:0000313" key="5">
    <source>
        <dbReference type="EMBL" id="MDC8015572.1"/>
    </source>
</evidence>
<dbReference type="GO" id="GO:0005525">
    <property type="term" value="F:GTP binding"/>
    <property type="evidence" value="ECO:0007669"/>
    <property type="project" value="UniProtKB-KW"/>
</dbReference>
<keyword evidence="6" id="KW-1185">Reference proteome</keyword>
<dbReference type="Pfam" id="PF03029">
    <property type="entry name" value="ATP_bind_1"/>
    <property type="match status" value="1"/>
</dbReference>
<dbReference type="SUPFAM" id="SSF52540">
    <property type="entry name" value="P-loop containing nucleoside triphosphate hydrolases"/>
    <property type="match status" value="1"/>
</dbReference>
<dbReference type="Gene3D" id="3.40.50.300">
    <property type="entry name" value="P-loop containing nucleotide triphosphate hydrolases"/>
    <property type="match status" value="1"/>
</dbReference>
<dbReference type="RefSeq" id="WP_263545201.1">
    <property type="nucleotide sequence ID" value="NZ_JAOVZO020000020.1"/>
</dbReference>
<evidence type="ECO:0000256" key="3">
    <source>
        <dbReference type="ARBA" id="ARBA00022801"/>
    </source>
</evidence>
<dbReference type="InterPro" id="IPR052705">
    <property type="entry name" value="Gliding_Motility_GTPase"/>
</dbReference>
<dbReference type="PANTHER" id="PTHR42708">
    <property type="entry name" value="ATP/GTP-BINDING PROTEIN-RELATED"/>
    <property type="match status" value="1"/>
</dbReference>
<dbReference type="Proteomes" id="UP001139971">
    <property type="component" value="Unassembled WGS sequence"/>
</dbReference>
<keyword evidence="3" id="KW-0378">Hydrolase</keyword>
<reference evidence="5" key="1">
    <citation type="submission" date="2023-02" db="EMBL/GenBank/DDBJ databases">
        <title>Tahibacter soli sp. nov. isolated from soil.</title>
        <authorList>
            <person name="Baek J.H."/>
            <person name="Lee J.K."/>
            <person name="Choi D.G."/>
            <person name="Jeon C.O."/>
        </authorList>
    </citation>
    <scope>NUCLEOTIDE SEQUENCE</scope>
    <source>
        <strain evidence="5">BL</strain>
    </source>
</reference>
<evidence type="ECO:0000256" key="2">
    <source>
        <dbReference type="ARBA" id="ARBA00022741"/>
    </source>
</evidence>
<evidence type="ECO:0000256" key="1">
    <source>
        <dbReference type="ARBA" id="ARBA00005290"/>
    </source>
</evidence>
<dbReference type="EMBL" id="JAOVZO020000020">
    <property type="protein sequence ID" value="MDC8015572.1"/>
    <property type="molecule type" value="Genomic_DNA"/>
</dbReference>
<comment type="similarity">
    <text evidence="1">Belongs to the GPN-loop GTPase family.</text>
</comment>
<proteinExistence type="inferred from homology"/>
<accession>A0A9X3YPP5</accession>
<name>A0A9X3YPP5_9GAMM</name>
<dbReference type="GO" id="GO:0016787">
    <property type="term" value="F:hydrolase activity"/>
    <property type="evidence" value="ECO:0007669"/>
    <property type="project" value="UniProtKB-KW"/>
</dbReference>
<dbReference type="AlphaFoldDB" id="A0A9X3YPP5"/>
<evidence type="ECO:0000313" key="6">
    <source>
        <dbReference type="Proteomes" id="UP001139971"/>
    </source>
</evidence>
<dbReference type="CDD" id="cd00882">
    <property type="entry name" value="Ras_like_GTPase"/>
    <property type="match status" value="1"/>
</dbReference>
<dbReference type="PANTHER" id="PTHR42708:SF1">
    <property type="entry name" value="GLIDING MOTILITY PROTEIN MGLA"/>
    <property type="match status" value="1"/>
</dbReference>
<sequence>MSDVKLLFAGPMGAGKTTAIRAISEIDPISTEVENTDFAESSKAETTVAMDYGEITLDTGDMLRLYGSPGQKRFEFMWPLLAQGALGVVVLIDNSRPAPLADLDEYLSAFAPQIGAGRLVVAVGRLDTHPSPTLDDYVEAVARHGSFLPVIGADVRRRDDVVGILEVLFEQIETLAADDSQADAPDAWLDYVQTARAR</sequence>
<comment type="caution">
    <text evidence="5">The sequence shown here is derived from an EMBL/GenBank/DDBJ whole genome shotgun (WGS) entry which is preliminary data.</text>
</comment>
<gene>
    <name evidence="5" type="ORF">OD750_023850</name>
</gene>
<dbReference type="InterPro" id="IPR027417">
    <property type="entry name" value="P-loop_NTPase"/>
</dbReference>
<keyword evidence="2" id="KW-0547">Nucleotide-binding</keyword>